<organism evidence="2 3">
    <name type="scientific">Luteibacter flocculans</name>
    <dbReference type="NCBI Taxonomy" id="2780091"/>
    <lineage>
        <taxon>Bacteria</taxon>
        <taxon>Pseudomonadati</taxon>
        <taxon>Pseudomonadota</taxon>
        <taxon>Gammaproteobacteria</taxon>
        <taxon>Lysobacterales</taxon>
        <taxon>Rhodanobacteraceae</taxon>
        <taxon>Luteibacter</taxon>
    </lineage>
</organism>
<keyword evidence="1" id="KW-0812">Transmembrane</keyword>
<feature type="transmembrane region" description="Helical" evidence="1">
    <location>
        <begin position="63"/>
        <end position="85"/>
    </location>
</feature>
<proteinExistence type="predicted"/>
<feature type="transmembrane region" description="Helical" evidence="1">
    <location>
        <begin position="97"/>
        <end position="115"/>
    </location>
</feature>
<feature type="transmembrane region" description="Helical" evidence="1">
    <location>
        <begin position="147"/>
        <end position="166"/>
    </location>
</feature>
<dbReference type="RefSeq" id="WP_250338898.1">
    <property type="nucleotide sequence ID" value="NZ_CP063231.1"/>
</dbReference>
<evidence type="ECO:0000256" key="1">
    <source>
        <dbReference type="SAM" id="Phobius"/>
    </source>
</evidence>
<feature type="transmembrane region" description="Helical" evidence="1">
    <location>
        <begin position="7"/>
        <end position="25"/>
    </location>
</feature>
<protein>
    <submittedName>
        <fullName evidence="2">Uncharacterized protein</fullName>
    </submittedName>
</protein>
<accession>A0ABY4SZN7</accession>
<sequence length="174" mass="19927">MNKLTCLQFGWLFSIAHFFLSYLLSRLHPLCFPNYDLAFIESQIGLIKWMEWKGLNGPTLNAYAFYSLLLTPLSVAGWHCFIIDARPRRPNPTIRSGLFFLAYLLPIVGFFHHQYEPKGERSTFKSPLLKVIANSDALTSLIFSSSVWLVVGLAYLAILPIFELALCKHKRTNK</sequence>
<reference evidence="2" key="1">
    <citation type="submission" date="2020-10" db="EMBL/GenBank/DDBJ databases">
        <title>Whole-genome sequence of Luteibacter sp. EIF3.</title>
        <authorList>
            <person name="Friedrich I."/>
            <person name="Hertel R."/>
            <person name="Daniel R."/>
        </authorList>
    </citation>
    <scope>NUCLEOTIDE SEQUENCE</scope>
    <source>
        <strain evidence="2">EIF3</strain>
    </source>
</reference>
<gene>
    <name evidence="2" type="ORF">IM816_16355</name>
</gene>
<dbReference type="EMBL" id="CP063231">
    <property type="protein sequence ID" value="URL58151.1"/>
    <property type="molecule type" value="Genomic_DNA"/>
</dbReference>
<evidence type="ECO:0000313" key="2">
    <source>
        <dbReference type="EMBL" id="URL58151.1"/>
    </source>
</evidence>
<keyword evidence="3" id="KW-1185">Reference proteome</keyword>
<dbReference type="Proteomes" id="UP001056681">
    <property type="component" value="Chromosome"/>
</dbReference>
<keyword evidence="1" id="KW-1133">Transmembrane helix</keyword>
<evidence type="ECO:0000313" key="3">
    <source>
        <dbReference type="Proteomes" id="UP001056681"/>
    </source>
</evidence>
<keyword evidence="1" id="KW-0472">Membrane</keyword>
<name>A0ABY4SZN7_9GAMM</name>